<name>M1MLB5_9CLOT</name>
<evidence type="ECO:0000313" key="2">
    <source>
        <dbReference type="EMBL" id="AGF57048.1"/>
    </source>
</evidence>
<dbReference type="KEGG" id="csr:Cspa_c32870"/>
<dbReference type="EMBL" id="CP004121">
    <property type="protein sequence ID" value="AGF57048.1"/>
    <property type="molecule type" value="Genomic_DNA"/>
</dbReference>
<protein>
    <submittedName>
        <fullName evidence="2">Uncharacterized protein</fullName>
    </submittedName>
</protein>
<keyword evidence="1" id="KW-0472">Membrane</keyword>
<proteinExistence type="predicted"/>
<dbReference type="AlphaFoldDB" id="M1MLB5"/>
<dbReference type="HOGENOM" id="CLU_1568035_0_0_9"/>
<dbReference type="eggNOG" id="ENOG5030GF7">
    <property type="taxonomic scope" value="Bacteria"/>
</dbReference>
<dbReference type="PATRIC" id="fig|931276.5.peg.3311"/>
<evidence type="ECO:0000313" key="3">
    <source>
        <dbReference type="Proteomes" id="UP000011728"/>
    </source>
</evidence>
<dbReference type="RefSeq" id="WP_015393366.1">
    <property type="nucleotide sequence ID" value="NC_020291.1"/>
</dbReference>
<keyword evidence="1" id="KW-0812">Transmembrane</keyword>
<accession>M1MLB5</accession>
<evidence type="ECO:0000256" key="1">
    <source>
        <dbReference type="SAM" id="Phobius"/>
    </source>
</evidence>
<keyword evidence="3" id="KW-1185">Reference proteome</keyword>
<dbReference type="Proteomes" id="UP000011728">
    <property type="component" value="Chromosome"/>
</dbReference>
<reference evidence="2 3" key="1">
    <citation type="submission" date="2013-02" db="EMBL/GenBank/DDBJ databases">
        <title>Genome sequence of Clostridium saccharoperbutylacetonicum N1-4(HMT).</title>
        <authorList>
            <person name="Poehlein A."/>
            <person name="Daniel R."/>
        </authorList>
    </citation>
    <scope>NUCLEOTIDE SEQUENCE [LARGE SCALE GENOMIC DNA]</scope>
    <source>
        <strain evidence="3">N1-4(HMT)</strain>
    </source>
</reference>
<sequence length="168" mass="19665">MLNNSVCKISEGFARRKFNKETQNTNVYKIYTEEIILKYKDSYKRILKLTNDKTKTKFIIYNKIIKWYKNEKNINITMEKIFVKSKLGSYNCGGCGITASFLAGLASSGIIYYMDHFINEISPLLFPLYFITILSFGTKCLSSEDKKVEMYNMFLEVLEHIDYDKNDN</sequence>
<organism evidence="2 3">
    <name type="scientific">Clostridium saccharoperbutylacetonicum N1-4(HMT)</name>
    <dbReference type="NCBI Taxonomy" id="931276"/>
    <lineage>
        <taxon>Bacteria</taxon>
        <taxon>Bacillati</taxon>
        <taxon>Bacillota</taxon>
        <taxon>Clostridia</taxon>
        <taxon>Eubacteriales</taxon>
        <taxon>Clostridiaceae</taxon>
        <taxon>Clostridium</taxon>
    </lineage>
</organism>
<dbReference type="STRING" id="36745.CLSAP_30540"/>
<feature type="transmembrane region" description="Helical" evidence="1">
    <location>
        <begin position="90"/>
        <end position="112"/>
    </location>
</feature>
<feature type="transmembrane region" description="Helical" evidence="1">
    <location>
        <begin position="124"/>
        <end position="142"/>
    </location>
</feature>
<keyword evidence="1" id="KW-1133">Transmembrane helix</keyword>
<gene>
    <name evidence="2" type="ORF">Cspa_c32870</name>
</gene>